<sequence length="114" mass="12381">MKFSNFPDLCCYPSMLKKLTASGELRKLQRGWQGVDCQLCVIVFGLAISSMLMFNHIWDDDPKGPVFLGGWDGTSGWLLLGTITQSCTGMISMHPGAAAESPRASDKVQINGVV</sequence>
<evidence type="ECO:0000313" key="2">
    <source>
        <dbReference type="EMBL" id="CAL4791844.1"/>
    </source>
</evidence>
<dbReference type="EMBL" id="CAMXCT030003446">
    <property type="protein sequence ID" value="CAL4791844.1"/>
    <property type="molecule type" value="Genomic_DNA"/>
</dbReference>
<dbReference type="Proteomes" id="UP001152797">
    <property type="component" value="Unassembled WGS sequence"/>
</dbReference>
<protein>
    <submittedName>
        <fullName evidence="1">Uncharacterized protein</fullName>
    </submittedName>
</protein>
<accession>A0A9P1D8L9</accession>
<proteinExistence type="predicted"/>
<organism evidence="1">
    <name type="scientific">Cladocopium goreaui</name>
    <dbReference type="NCBI Taxonomy" id="2562237"/>
    <lineage>
        <taxon>Eukaryota</taxon>
        <taxon>Sar</taxon>
        <taxon>Alveolata</taxon>
        <taxon>Dinophyceae</taxon>
        <taxon>Suessiales</taxon>
        <taxon>Symbiodiniaceae</taxon>
        <taxon>Cladocopium</taxon>
    </lineage>
</organism>
<dbReference type="EMBL" id="CAMXCT010003446">
    <property type="protein sequence ID" value="CAI4004532.1"/>
    <property type="molecule type" value="Genomic_DNA"/>
</dbReference>
<gene>
    <name evidence="1" type="ORF">C1SCF055_LOCUS30314</name>
</gene>
<comment type="caution">
    <text evidence="1">The sequence shown here is derived from an EMBL/GenBank/DDBJ whole genome shotgun (WGS) entry which is preliminary data.</text>
</comment>
<evidence type="ECO:0000313" key="3">
    <source>
        <dbReference type="Proteomes" id="UP001152797"/>
    </source>
</evidence>
<dbReference type="AlphaFoldDB" id="A0A9P1D8L9"/>
<name>A0A9P1D8L9_9DINO</name>
<evidence type="ECO:0000313" key="1">
    <source>
        <dbReference type="EMBL" id="CAI4004532.1"/>
    </source>
</evidence>
<dbReference type="EMBL" id="CAMXCT020003446">
    <property type="protein sequence ID" value="CAL1157907.1"/>
    <property type="molecule type" value="Genomic_DNA"/>
</dbReference>
<keyword evidence="3" id="KW-1185">Reference proteome</keyword>
<reference evidence="2 3" key="2">
    <citation type="submission" date="2024-05" db="EMBL/GenBank/DDBJ databases">
        <authorList>
            <person name="Chen Y."/>
            <person name="Shah S."/>
            <person name="Dougan E. K."/>
            <person name="Thang M."/>
            <person name="Chan C."/>
        </authorList>
    </citation>
    <scope>NUCLEOTIDE SEQUENCE [LARGE SCALE GENOMIC DNA]</scope>
</reference>
<reference evidence="1" key="1">
    <citation type="submission" date="2022-10" db="EMBL/GenBank/DDBJ databases">
        <authorList>
            <person name="Chen Y."/>
            <person name="Dougan E. K."/>
            <person name="Chan C."/>
            <person name="Rhodes N."/>
            <person name="Thang M."/>
        </authorList>
    </citation>
    <scope>NUCLEOTIDE SEQUENCE</scope>
</reference>